<reference evidence="7" key="1">
    <citation type="submission" date="2007-07" db="EMBL/GenBank/DDBJ databases">
        <title>PCAP assembly of the Caenorhabditis remanei genome.</title>
        <authorList>
            <consortium name="The Caenorhabditis remanei Sequencing Consortium"/>
            <person name="Wilson R.K."/>
        </authorList>
    </citation>
    <scope>NUCLEOTIDE SEQUENCE [LARGE SCALE GENOMIC DNA]</scope>
    <source>
        <strain evidence="7">PB4641</strain>
    </source>
</reference>
<dbReference type="PANTHER" id="PTHR23128">
    <property type="entry name" value="SERPENTINE RECEPTOR, CLASS E (EPSILON)-RELATED"/>
    <property type="match status" value="1"/>
</dbReference>
<evidence type="ECO:0000256" key="1">
    <source>
        <dbReference type="ARBA" id="ARBA00004141"/>
    </source>
</evidence>
<accession>E3M151</accession>
<keyword evidence="5 6" id="KW-0472">Membrane</keyword>
<dbReference type="AlphaFoldDB" id="E3M151"/>
<feature type="transmembrane region" description="Helical" evidence="6">
    <location>
        <begin position="168"/>
        <end position="190"/>
    </location>
</feature>
<dbReference type="HOGENOM" id="CLU_063305_1_0_1"/>
<dbReference type="Pfam" id="PF03125">
    <property type="entry name" value="Sre"/>
    <property type="match status" value="1"/>
</dbReference>
<evidence type="ECO:0000256" key="2">
    <source>
        <dbReference type="ARBA" id="ARBA00006803"/>
    </source>
</evidence>
<comment type="subcellular location">
    <subcellularLocation>
        <location evidence="1">Membrane</location>
        <topology evidence="1">Multi-pass membrane protein</topology>
    </subcellularLocation>
</comment>
<feature type="transmembrane region" description="Helical" evidence="6">
    <location>
        <begin position="75"/>
        <end position="95"/>
    </location>
</feature>
<dbReference type="EMBL" id="DS268421">
    <property type="protein sequence ID" value="EFO88924.1"/>
    <property type="molecule type" value="Genomic_DNA"/>
</dbReference>
<feature type="transmembrane region" description="Helical" evidence="6">
    <location>
        <begin position="126"/>
        <end position="148"/>
    </location>
</feature>
<dbReference type="Proteomes" id="UP000008281">
    <property type="component" value="Unassembled WGS sequence"/>
</dbReference>
<gene>
    <name evidence="7" type="primary">Cre-sre-38</name>
    <name evidence="7" type="ORF">CRE_06461</name>
</gene>
<evidence type="ECO:0000256" key="3">
    <source>
        <dbReference type="ARBA" id="ARBA00022692"/>
    </source>
</evidence>
<feature type="transmembrane region" description="Helical" evidence="6">
    <location>
        <begin position="258"/>
        <end position="284"/>
    </location>
</feature>
<evidence type="ECO:0000256" key="6">
    <source>
        <dbReference type="SAM" id="Phobius"/>
    </source>
</evidence>
<dbReference type="GO" id="GO:0007606">
    <property type="term" value="P:sensory perception of chemical stimulus"/>
    <property type="evidence" value="ECO:0007669"/>
    <property type="project" value="InterPro"/>
</dbReference>
<dbReference type="FunCoup" id="E3M151">
    <property type="interactions" value="18"/>
</dbReference>
<dbReference type="OrthoDB" id="5839567at2759"/>
<feature type="transmembrane region" description="Helical" evidence="6">
    <location>
        <begin position="296"/>
        <end position="314"/>
    </location>
</feature>
<name>E3M151_CAERE</name>
<dbReference type="InParanoid" id="E3M151"/>
<sequence>MIIRLKSTNKTFWLPIYIMNDSSFQSGAYLILLIIEFILYILTAVIICSTVRIFLKIKLFHRNMNIMKTLFLCQWFEAIVAKLMIIPFQIGVFKICDSTQPYVSWWSEEGSDEIIVIEKASTIVNLLIIASFLVWHYAYSMIFGILNLGLERIFATVLLKDYENKPRLYIPVLLICSTHAVTSVFSYLVLTNRTGFYIGTSPCFINSGLSFMMYVIVLKVNKRRRKKLEDPGPGCDYSLAQQFQVKENYRALKLAKNLLIVVLCAMSVPCALLIMLVIGLIPSFKMILIHVMENSIYLNPIIICTVLMFSSTVWRDEYLKLIPGWKRFRTARVFKVRPKPQLTHRASTAPVEPDEGLIYFEQLKKSWQ</sequence>
<dbReference type="PANTHER" id="PTHR23128:SF132">
    <property type="entry name" value="SERPENTINE RECEPTOR, CLASS E (EPSILON)-RELATED"/>
    <property type="match status" value="1"/>
</dbReference>
<dbReference type="RefSeq" id="XP_003110135.2">
    <property type="nucleotide sequence ID" value="XM_003110087.2"/>
</dbReference>
<evidence type="ECO:0000256" key="5">
    <source>
        <dbReference type="ARBA" id="ARBA00023136"/>
    </source>
</evidence>
<dbReference type="GO" id="GO:0016020">
    <property type="term" value="C:membrane"/>
    <property type="evidence" value="ECO:0007669"/>
    <property type="project" value="UniProtKB-SubCell"/>
</dbReference>
<evidence type="ECO:0000313" key="8">
    <source>
        <dbReference type="Proteomes" id="UP000008281"/>
    </source>
</evidence>
<feature type="transmembrane region" description="Helical" evidence="6">
    <location>
        <begin position="29"/>
        <end position="55"/>
    </location>
</feature>
<comment type="similarity">
    <text evidence="2">Belongs to the nematode receptor-like protein sre family.</text>
</comment>
<organism evidence="8">
    <name type="scientific">Caenorhabditis remanei</name>
    <name type="common">Caenorhabditis vulgaris</name>
    <dbReference type="NCBI Taxonomy" id="31234"/>
    <lineage>
        <taxon>Eukaryota</taxon>
        <taxon>Metazoa</taxon>
        <taxon>Ecdysozoa</taxon>
        <taxon>Nematoda</taxon>
        <taxon>Chromadorea</taxon>
        <taxon>Rhabditida</taxon>
        <taxon>Rhabditina</taxon>
        <taxon>Rhabditomorpha</taxon>
        <taxon>Rhabditoidea</taxon>
        <taxon>Rhabditidae</taxon>
        <taxon>Peloderinae</taxon>
        <taxon>Caenorhabditis</taxon>
    </lineage>
</organism>
<keyword evidence="3 6" id="KW-0812">Transmembrane</keyword>
<feature type="transmembrane region" description="Helical" evidence="6">
    <location>
        <begin position="196"/>
        <end position="217"/>
    </location>
</feature>
<keyword evidence="8" id="KW-1185">Reference proteome</keyword>
<evidence type="ECO:0000313" key="7">
    <source>
        <dbReference type="EMBL" id="EFO88924.1"/>
    </source>
</evidence>
<protein>
    <submittedName>
        <fullName evidence="7">CRE-SRE-38 protein</fullName>
    </submittedName>
</protein>
<dbReference type="OMA" id="WLPIYIM"/>
<keyword evidence="4 6" id="KW-1133">Transmembrane helix</keyword>
<dbReference type="GeneID" id="9804200"/>
<dbReference type="InterPro" id="IPR004151">
    <property type="entry name" value="7TM_GPCR_serpentine_rcpt_Sre"/>
</dbReference>
<proteinExistence type="inferred from homology"/>
<evidence type="ECO:0000256" key="4">
    <source>
        <dbReference type="ARBA" id="ARBA00022989"/>
    </source>
</evidence>
<dbReference type="KEGG" id="crq:GCK72_006695"/>
<dbReference type="eggNOG" id="ENOG502TKFK">
    <property type="taxonomic scope" value="Eukaryota"/>
</dbReference>
<dbReference type="CTD" id="9804200"/>